<keyword evidence="7" id="KW-0560">Oxidoreductase</keyword>
<feature type="domain" description="Pyridoxamine 5'-phosphate oxidase N-terminal" evidence="8">
    <location>
        <begin position="43"/>
        <end position="153"/>
    </location>
</feature>
<proteinExistence type="predicted"/>
<dbReference type="EC" id="1.4.3.5" evidence="4"/>
<dbReference type="Pfam" id="PF01243">
    <property type="entry name" value="PNPOx_N"/>
    <property type="match status" value="1"/>
</dbReference>
<gene>
    <name evidence="10" type="ORF">IM811_003669</name>
</gene>
<evidence type="ECO:0000256" key="5">
    <source>
        <dbReference type="ARBA" id="ARBA00022630"/>
    </source>
</evidence>
<dbReference type="GO" id="GO:0008615">
    <property type="term" value="P:pyridoxine biosynthetic process"/>
    <property type="evidence" value="ECO:0007669"/>
    <property type="project" value="InterPro"/>
</dbReference>
<evidence type="ECO:0000256" key="2">
    <source>
        <dbReference type="ARBA" id="ARBA00004738"/>
    </source>
</evidence>
<comment type="cofactor">
    <cofactor evidence="1">
        <name>FMN</name>
        <dbReference type="ChEBI" id="CHEBI:58210"/>
    </cofactor>
</comment>
<name>A0A8H7KBC6_BIOOC</name>
<comment type="pathway">
    <text evidence="2">Cofactor metabolism; pyridoxal 5'-phosphate salvage; pyridoxal 5'-phosphate from pyridoxamine 5'-phosphate: step 1/1.</text>
</comment>
<dbReference type="Pfam" id="PF10590">
    <property type="entry name" value="PNP_phzG_C"/>
    <property type="match status" value="1"/>
</dbReference>
<sequence length="223" mass="24968">MANQPAPIKSLLRGLPVLQGAHHESALDTLGETPHAAFQKWLSDAIEAGVREPHAMTLSTVDSLGFPDARVLILKNVDERGWHFAVKSTSPKGQHIAGNPRVALTFYWPEICRQVRIRGTALRLPDEECRQDFAQRPLGSRISAMASNQSQVLLDAGDLLKSRSIAEETFSKNPDTILSDWAVYAVTPIEVEFWQGQADRQHKRLKYVLRPDDQSWGKAELWP</sequence>
<dbReference type="UniPathway" id="UPA01068">
    <property type="reaction ID" value="UER00304"/>
</dbReference>
<evidence type="ECO:0000259" key="9">
    <source>
        <dbReference type="Pfam" id="PF10590"/>
    </source>
</evidence>
<evidence type="ECO:0000313" key="10">
    <source>
        <dbReference type="EMBL" id="KAF9746764.1"/>
    </source>
</evidence>
<dbReference type="SUPFAM" id="SSF50475">
    <property type="entry name" value="FMN-binding split barrel"/>
    <property type="match status" value="1"/>
</dbReference>
<dbReference type="AlphaFoldDB" id="A0A8H7KBC6"/>
<comment type="caution">
    <text evidence="10">The sequence shown here is derived from an EMBL/GenBank/DDBJ whole genome shotgun (WGS) entry which is preliminary data.</text>
</comment>
<dbReference type="GO" id="GO:0004733">
    <property type="term" value="F:pyridoxamine phosphate oxidase activity"/>
    <property type="evidence" value="ECO:0007669"/>
    <property type="project" value="UniProtKB-EC"/>
</dbReference>
<protein>
    <recommendedName>
        <fullName evidence="4">pyridoxal 5'-phosphate synthase</fullName>
        <ecNumber evidence="4">1.4.3.5</ecNumber>
    </recommendedName>
</protein>
<evidence type="ECO:0000256" key="1">
    <source>
        <dbReference type="ARBA" id="ARBA00001917"/>
    </source>
</evidence>
<evidence type="ECO:0000256" key="4">
    <source>
        <dbReference type="ARBA" id="ARBA00012801"/>
    </source>
</evidence>
<organism evidence="10 11">
    <name type="scientific">Bionectria ochroleuca</name>
    <name type="common">Gliocladium roseum</name>
    <dbReference type="NCBI Taxonomy" id="29856"/>
    <lineage>
        <taxon>Eukaryota</taxon>
        <taxon>Fungi</taxon>
        <taxon>Dikarya</taxon>
        <taxon>Ascomycota</taxon>
        <taxon>Pezizomycotina</taxon>
        <taxon>Sordariomycetes</taxon>
        <taxon>Hypocreomycetidae</taxon>
        <taxon>Hypocreales</taxon>
        <taxon>Bionectriaceae</taxon>
        <taxon>Clonostachys</taxon>
    </lineage>
</organism>
<dbReference type="InterPro" id="IPR019576">
    <property type="entry name" value="Pyridoxamine_oxidase_dimer_C"/>
</dbReference>
<dbReference type="Gene3D" id="2.30.110.10">
    <property type="entry name" value="Electron Transport, Fmn-binding Protein, Chain A"/>
    <property type="match status" value="1"/>
</dbReference>
<feature type="domain" description="Pyridoxine 5'-phosphate oxidase dimerisation C-terminal" evidence="9">
    <location>
        <begin position="181"/>
        <end position="223"/>
    </location>
</feature>
<dbReference type="InterPro" id="IPR011576">
    <property type="entry name" value="Pyridox_Oxase_N"/>
</dbReference>
<dbReference type="NCBIfam" id="NF004231">
    <property type="entry name" value="PRK05679.1"/>
    <property type="match status" value="1"/>
</dbReference>
<dbReference type="GO" id="GO:0010181">
    <property type="term" value="F:FMN binding"/>
    <property type="evidence" value="ECO:0007669"/>
    <property type="project" value="InterPro"/>
</dbReference>
<evidence type="ECO:0000313" key="11">
    <source>
        <dbReference type="Proteomes" id="UP000616885"/>
    </source>
</evidence>
<dbReference type="InterPro" id="IPR012349">
    <property type="entry name" value="Split_barrel_FMN-bd"/>
</dbReference>
<accession>A0A8H7KBC6</accession>
<dbReference type="Proteomes" id="UP000616885">
    <property type="component" value="Unassembled WGS sequence"/>
</dbReference>
<evidence type="ECO:0000259" key="8">
    <source>
        <dbReference type="Pfam" id="PF01243"/>
    </source>
</evidence>
<dbReference type="PANTHER" id="PTHR10851">
    <property type="entry name" value="PYRIDOXINE-5-PHOSPHATE OXIDASE"/>
    <property type="match status" value="1"/>
</dbReference>
<keyword evidence="5" id="KW-0285">Flavoprotein</keyword>
<keyword evidence="6" id="KW-0288">FMN</keyword>
<dbReference type="InterPro" id="IPR000659">
    <property type="entry name" value="Pyridox_Oxase"/>
</dbReference>
<dbReference type="PIRSF" id="PIRSF000190">
    <property type="entry name" value="Pyd_amn-ph_oxd"/>
    <property type="match status" value="1"/>
</dbReference>
<reference evidence="10" key="1">
    <citation type="submission" date="2020-10" db="EMBL/GenBank/DDBJ databases">
        <title>High-Quality Genome Resource of Clonostachys rosea strain S41 by Oxford Nanopore Long-Read Sequencing.</title>
        <authorList>
            <person name="Wang H."/>
        </authorList>
    </citation>
    <scope>NUCLEOTIDE SEQUENCE</scope>
    <source>
        <strain evidence="10">S41</strain>
    </source>
</reference>
<evidence type="ECO:0000256" key="7">
    <source>
        <dbReference type="ARBA" id="ARBA00023002"/>
    </source>
</evidence>
<comment type="pathway">
    <text evidence="3">Cofactor metabolism; pyridoxal 5'-phosphate salvage; pyridoxal 5'-phosphate from pyridoxine 5'-phosphate: step 1/1.</text>
</comment>
<evidence type="ECO:0000256" key="3">
    <source>
        <dbReference type="ARBA" id="ARBA00005037"/>
    </source>
</evidence>
<dbReference type="PANTHER" id="PTHR10851:SF0">
    <property type="entry name" value="PYRIDOXINE-5'-PHOSPHATE OXIDASE"/>
    <property type="match status" value="1"/>
</dbReference>
<evidence type="ECO:0000256" key="6">
    <source>
        <dbReference type="ARBA" id="ARBA00022643"/>
    </source>
</evidence>
<dbReference type="EMBL" id="JADCTT010000011">
    <property type="protein sequence ID" value="KAF9746764.1"/>
    <property type="molecule type" value="Genomic_DNA"/>
</dbReference>